<evidence type="ECO:0000256" key="9">
    <source>
        <dbReference type="ARBA" id="ARBA00023136"/>
    </source>
</evidence>
<dbReference type="Pfam" id="PF13609">
    <property type="entry name" value="Porin_4"/>
    <property type="match status" value="1"/>
</dbReference>
<reference evidence="13 14" key="1">
    <citation type="submission" date="2019-02" db="EMBL/GenBank/DDBJ databases">
        <title>Genomic Encyclopedia of Type Strains, Phase IV (KMG-IV): sequencing the most valuable type-strain genomes for metagenomic binning, comparative biology and taxonomic classification.</title>
        <authorList>
            <person name="Goeker M."/>
        </authorList>
    </citation>
    <scope>NUCLEOTIDE SEQUENCE [LARGE SCALE GENOMIC DNA]</scope>
    <source>
        <strain evidence="13 14">K24</strain>
    </source>
</reference>
<dbReference type="InterPro" id="IPR033900">
    <property type="entry name" value="Gram_neg_porin_domain"/>
</dbReference>
<keyword evidence="8" id="KW-0626">Porin</keyword>
<evidence type="ECO:0000256" key="4">
    <source>
        <dbReference type="ARBA" id="ARBA00022452"/>
    </source>
</evidence>
<feature type="chain" id="PRO_5020789583" evidence="11">
    <location>
        <begin position="21"/>
        <end position="374"/>
    </location>
</feature>
<evidence type="ECO:0000256" key="7">
    <source>
        <dbReference type="ARBA" id="ARBA00023065"/>
    </source>
</evidence>
<dbReference type="CDD" id="cd00342">
    <property type="entry name" value="gram_neg_porins"/>
    <property type="match status" value="1"/>
</dbReference>
<name>A0A4Q7NE44_9BURK</name>
<dbReference type="SUPFAM" id="SSF56935">
    <property type="entry name" value="Porins"/>
    <property type="match status" value="1"/>
</dbReference>
<dbReference type="PRINTS" id="PR00184">
    <property type="entry name" value="NEISSPPORIN"/>
</dbReference>
<keyword evidence="4" id="KW-1134">Transmembrane beta strand</keyword>
<dbReference type="GO" id="GO:0046930">
    <property type="term" value="C:pore complex"/>
    <property type="evidence" value="ECO:0007669"/>
    <property type="project" value="UniProtKB-KW"/>
</dbReference>
<dbReference type="Gene3D" id="2.40.160.10">
    <property type="entry name" value="Porin"/>
    <property type="match status" value="1"/>
</dbReference>
<evidence type="ECO:0000256" key="5">
    <source>
        <dbReference type="ARBA" id="ARBA00022692"/>
    </source>
</evidence>
<dbReference type="AlphaFoldDB" id="A0A4Q7NE44"/>
<keyword evidence="5" id="KW-0812">Transmembrane</keyword>
<dbReference type="InterPro" id="IPR050298">
    <property type="entry name" value="Gram-neg_bact_OMP"/>
</dbReference>
<keyword evidence="3" id="KW-0813">Transport</keyword>
<feature type="signal peptide" evidence="11">
    <location>
        <begin position="1"/>
        <end position="20"/>
    </location>
</feature>
<organism evidence="13 14">
    <name type="scientific">Pigmentiphaga kullae</name>
    <dbReference type="NCBI Taxonomy" id="151784"/>
    <lineage>
        <taxon>Bacteria</taxon>
        <taxon>Pseudomonadati</taxon>
        <taxon>Pseudomonadota</taxon>
        <taxon>Betaproteobacteria</taxon>
        <taxon>Burkholderiales</taxon>
        <taxon>Alcaligenaceae</taxon>
        <taxon>Pigmentiphaga</taxon>
    </lineage>
</organism>
<dbReference type="GO" id="GO:0009279">
    <property type="term" value="C:cell outer membrane"/>
    <property type="evidence" value="ECO:0007669"/>
    <property type="project" value="UniProtKB-SubCell"/>
</dbReference>
<keyword evidence="7" id="KW-0406">Ion transport</keyword>
<dbReference type="InterPro" id="IPR002299">
    <property type="entry name" value="Porin_Neis"/>
</dbReference>
<evidence type="ECO:0000256" key="6">
    <source>
        <dbReference type="ARBA" id="ARBA00022729"/>
    </source>
</evidence>
<keyword evidence="6 11" id="KW-0732">Signal</keyword>
<feature type="domain" description="Porin" evidence="12">
    <location>
        <begin position="10"/>
        <end position="340"/>
    </location>
</feature>
<keyword evidence="10" id="KW-0998">Cell outer membrane</keyword>
<dbReference type="Proteomes" id="UP000292445">
    <property type="component" value="Unassembled WGS sequence"/>
</dbReference>
<dbReference type="InterPro" id="IPR023614">
    <property type="entry name" value="Porin_dom_sf"/>
</dbReference>
<evidence type="ECO:0000256" key="8">
    <source>
        <dbReference type="ARBA" id="ARBA00023114"/>
    </source>
</evidence>
<evidence type="ECO:0000256" key="10">
    <source>
        <dbReference type="ARBA" id="ARBA00023237"/>
    </source>
</evidence>
<evidence type="ECO:0000256" key="11">
    <source>
        <dbReference type="SAM" id="SignalP"/>
    </source>
</evidence>
<dbReference type="GO" id="GO:0006811">
    <property type="term" value="P:monoatomic ion transport"/>
    <property type="evidence" value="ECO:0007669"/>
    <property type="project" value="UniProtKB-KW"/>
</dbReference>
<dbReference type="RefSeq" id="WP_130359114.1">
    <property type="nucleotide sequence ID" value="NZ_SGXC01000002.1"/>
</dbReference>
<dbReference type="GO" id="GO:0015288">
    <property type="term" value="F:porin activity"/>
    <property type="evidence" value="ECO:0007669"/>
    <property type="project" value="UniProtKB-KW"/>
</dbReference>
<keyword evidence="14" id="KW-1185">Reference proteome</keyword>
<evidence type="ECO:0000256" key="1">
    <source>
        <dbReference type="ARBA" id="ARBA00004571"/>
    </source>
</evidence>
<evidence type="ECO:0000256" key="3">
    <source>
        <dbReference type="ARBA" id="ARBA00022448"/>
    </source>
</evidence>
<dbReference type="PANTHER" id="PTHR34501:SF9">
    <property type="entry name" value="MAJOR OUTER MEMBRANE PROTEIN P.IA"/>
    <property type="match status" value="1"/>
</dbReference>
<protein>
    <submittedName>
        <fullName evidence="13">Putative porin</fullName>
    </submittedName>
</protein>
<evidence type="ECO:0000313" key="14">
    <source>
        <dbReference type="Proteomes" id="UP000292445"/>
    </source>
</evidence>
<comment type="caution">
    <text evidence="13">The sequence shown here is derived from an EMBL/GenBank/DDBJ whole genome shotgun (WGS) entry which is preliminary data.</text>
</comment>
<sequence>MKLALSGGLALALVSLPCLAQSPAGNVTLYGAIDTGVEYITHASAGGGSGMRMPTLTGGQLPSRWGLRGNEDLGNGWRGIFNLESGFFADSGSSGQAGRLFGRTAIVGVEGPWGSFTLGRQSTMLAWSLMDADVIGPSVFSMASFDSYIPNARADNSLAYRGRFGGLTVGATYSFGRDTSAAGNCGGERPGDAQACRGWSGLLKYDGGGWGVAAVVDEQRGGPGAAPAAVVPGVAGVAIASSDSRDRRYMANGYVHIADLKLGAGWMHRRIEGSAADVSTNLYFLGATYPIGNWTLNAQASRMIANAYQAKGTMLVGRASYSFSKRTAAYAMLAHMGNSGAGAVFSVSSSSIVPWSPKAGQGQVGVMVGLRHSF</sequence>
<evidence type="ECO:0000256" key="2">
    <source>
        <dbReference type="ARBA" id="ARBA00011233"/>
    </source>
</evidence>
<gene>
    <name evidence="13" type="ORF">EV675_3995</name>
</gene>
<accession>A0A4Q7NE44</accession>
<comment type="subunit">
    <text evidence="2">Homotrimer.</text>
</comment>
<keyword evidence="9" id="KW-0472">Membrane</keyword>
<evidence type="ECO:0000313" key="13">
    <source>
        <dbReference type="EMBL" id="RZS81372.1"/>
    </source>
</evidence>
<proteinExistence type="predicted"/>
<dbReference type="PANTHER" id="PTHR34501">
    <property type="entry name" value="PROTEIN YDDL-RELATED"/>
    <property type="match status" value="1"/>
</dbReference>
<evidence type="ECO:0000259" key="12">
    <source>
        <dbReference type="Pfam" id="PF13609"/>
    </source>
</evidence>
<dbReference type="EMBL" id="SGXC01000002">
    <property type="protein sequence ID" value="RZS81372.1"/>
    <property type="molecule type" value="Genomic_DNA"/>
</dbReference>
<dbReference type="OrthoDB" id="8520696at2"/>
<comment type="subcellular location">
    <subcellularLocation>
        <location evidence="1">Cell outer membrane</location>
        <topology evidence="1">Multi-pass membrane protein</topology>
    </subcellularLocation>
</comment>